<dbReference type="RefSeq" id="WP_188090392.1">
    <property type="nucleotide sequence ID" value="NZ_JACVFC010000003.1"/>
</dbReference>
<protein>
    <recommendedName>
        <fullName evidence="4">Lipoprotein</fullName>
    </recommendedName>
</protein>
<evidence type="ECO:0000256" key="1">
    <source>
        <dbReference type="SAM" id="MobiDB-lite"/>
    </source>
</evidence>
<evidence type="ECO:0008006" key="4">
    <source>
        <dbReference type="Google" id="ProtNLM"/>
    </source>
</evidence>
<proteinExistence type="predicted"/>
<gene>
    <name evidence="2" type="ORF">ICL07_23010</name>
</gene>
<keyword evidence="3" id="KW-1185">Reference proteome</keyword>
<feature type="compositionally biased region" description="Polar residues" evidence="1">
    <location>
        <begin position="110"/>
        <end position="121"/>
    </location>
</feature>
<reference evidence="2 3" key="1">
    <citation type="submission" date="2020-09" db="EMBL/GenBank/DDBJ databases">
        <title>Genome sequences of type strains of Chitinophaga qingshengii and Chitinophaga varians.</title>
        <authorList>
            <person name="Kittiwongwattana C."/>
        </authorList>
    </citation>
    <scope>NUCLEOTIDE SEQUENCE [LARGE SCALE GENOMIC DNA]</scope>
    <source>
        <strain evidence="2 3">JCM 30026</strain>
    </source>
</reference>
<name>A0ABR7TWA5_9BACT</name>
<organism evidence="2 3">
    <name type="scientific">Chitinophaga qingshengii</name>
    <dbReference type="NCBI Taxonomy" id="1569794"/>
    <lineage>
        <taxon>Bacteria</taxon>
        <taxon>Pseudomonadati</taxon>
        <taxon>Bacteroidota</taxon>
        <taxon>Chitinophagia</taxon>
        <taxon>Chitinophagales</taxon>
        <taxon>Chitinophagaceae</taxon>
        <taxon>Chitinophaga</taxon>
    </lineage>
</organism>
<sequence>MRSMQYAWLLSGLLSACHSSQKVYTAPAMGAEAQFDKGLRPEKHPKYLFDKKTMKGMKREGMVSDYTSKRRNTAPTAPVKKSGSAPVTADSLAYKIDSTGAAAPHPADSMRTQPDSTHGNQ</sequence>
<evidence type="ECO:0000313" key="3">
    <source>
        <dbReference type="Proteomes" id="UP000659124"/>
    </source>
</evidence>
<dbReference type="PROSITE" id="PS51257">
    <property type="entry name" value="PROKAR_LIPOPROTEIN"/>
    <property type="match status" value="1"/>
</dbReference>
<feature type="region of interest" description="Disordered" evidence="1">
    <location>
        <begin position="59"/>
        <end position="121"/>
    </location>
</feature>
<dbReference type="EMBL" id="JACVFC010000003">
    <property type="protein sequence ID" value="MBC9933279.1"/>
    <property type="molecule type" value="Genomic_DNA"/>
</dbReference>
<dbReference type="Proteomes" id="UP000659124">
    <property type="component" value="Unassembled WGS sequence"/>
</dbReference>
<comment type="caution">
    <text evidence="2">The sequence shown here is derived from an EMBL/GenBank/DDBJ whole genome shotgun (WGS) entry which is preliminary data.</text>
</comment>
<accession>A0ABR7TWA5</accession>
<evidence type="ECO:0000313" key="2">
    <source>
        <dbReference type="EMBL" id="MBC9933279.1"/>
    </source>
</evidence>